<evidence type="ECO:0000313" key="2">
    <source>
        <dbReference type="EMBL" id="GEY12961.1"/>
    </source>
</evidence>
<reference evidence="2" key="1">
    <citation type="journal article" date="2019" name="Sci. Rep.">
        <title>Draft genome of Tanacetum cinerariifolium, the natural source of mosquito coil.</title>
        <authorList>
            <person name="Yamashiro T."/>
            <person name="Shiraishi A."/>
            <person name="Satake H."/>
            <person name="Nakayama K."/>
        </authorList>
    </citation>
    <scope>NUCLEOTIDE SEQUENCE</scope>
</reference>
<feature type="compositionally biased region" description="Basic and acidic residues" evidence="1">
    <location>
        <begin position="238"/>
        <end position="248"/>
    </location>
</feature>
<feature type="compositionally biased region" description="Basic residues" evidence="1">
    <location>
        <begin position="181"/>
        <end position="196"/>
    </location>
</feature>
<gene>
    <name evidence="2" type="ORF">Tci_384935</name>
</gene>
<dbReference type="AlphaFoldDB" id="A0A699HE01"/>
<organism evidence="2">
    <name type="scientific">Tanacetum cinerariifolium</name>
    <name type="common">Dalmatian daisy</name>
    <name type="synonym">Chrysanthemum cinerariifolium</name>
    <dbReference type="NCBI Taxonomy" id="118510"/>
    <lineage>
        <taxon>Eukaryota</taxon>
        <taxon>Viridiplantae</taxon>
        <taxon>Streptophyta</taxon>
        <taxon>Embryophyta</taxon>
        <taxon>Tracheophyta</taxon>
        <taxon>Spermatophyta</taxon>
        <taxon>Magnoliopsida</taxon>
        <taxon>eudicotyledons</taxon>
        <taxon>Gunneridae</taxon>
        <taxon>Pentapetalae</taxon>
        <taxon>asterids</taxon>
        <taxon>campanulids</taxon>
        <taxon>Asterales</taxon>
        <taxon>Asteraceae</taxon>
        <taxon>Asteroideae</taxon>
        <taxon>Anthemideae</taxon>
        <taxon>Anthemidinae</taxon>
        <taxon>Tanacetum</taxon>
    </lineage>
</organism>
<feature type="region of interest" description="Disordered" evidence="1">
    <location>
        <begin position="415"/>
        <end position="491"/>
    </location>
</feature>
<protein>
    <submittedName>
        <fullName evidence="2">Uncharacterized protein</fullName>
    </submittedName>
</protein>
<feature type="compositionally biased region" description="Basic and acidic residues" evidence="1">
    <location>
        <begin position="197"/>
        <end position="206"/>
    </location>
</feature>
<comment type="caution">
    <text evidence="2">The sequence shown here is derived from an EMBL/GenBank/DDBJ whole genome shotgun (WGS) entry which is preliminary data.</text>
</comment>
<evidence type="ECO:0000256" key="1">
    <source>
        <dbReference type="SAM" id="MobiDB-lite"/>
    </source>
</evidence>
<feature type="compositionally biased region" description="Acidic residues" evidence="1">
    <location>
        <begin position="271"/>
        <end position="291"/>
    </location>
</feature>
<feature type="compositionally biased region" description="Basic and acidic residues" evidence="1">
    <location>
        <begin position="292"/>
        <end position="303"/>
    </location>
</feature>
<dbReference type="EMBL" id="BKCJ010154045">
    <property type="protein sequence ID" value="GEY12961.1"/>
    <property type="molecule type" value="Genomic_DNA"/>
</dbReference>
<proteinExistence type="predicted"/>
<feature type="compositionally biased region" description="Acidic residues" evidence="1">
    <location>
        <begin position="254"/>
        <end position="263"/>
    </location>
</feature>
<feature type="region of interest" description="Disordered" evidence="1">
    <location>
        <begin position="159"/>
        <end position="215"/>
    </location>
</feature>
<feature type="region of interest" description="Disordered" evidence="1">
    <location>
        <begin position="228"/>
        <end position="360"/>
    </location>
</feature>
<feature type="compositionally biased region" description="Polar residues" evidence="1">
    <location>
        <begin position="469"/>
        <end position="482"/>
    </location>
</feature>
<sequence length="574" mass="64846">MKPKEPTYQVVLDALALTTCYPAFLITAEVPVMILGHEFVEPPSEEEALSFIPELGHSGEIKYITDVIVDHLHQPWRTFASIINKCLCGKEDSAYQIDNKDSKKQDKMFYLRFTKIIIHHFLEKDKSISMRNRTFMHIARDDNLLAYKTYYAIASREEHPKLKKPKKKSNSTISFKETPSKKKPASKPKPSKKKALVKADRGKGDGIDIQSRVPDGKQRKICCIDEGTDAKPGVLDVPKYDSESDKKSWGYHGEEDDDDEDDTKDDKSNDDGDDNDGDDDDDNNGNDNDDSDHERTESDRDENPNLNQSSEEHEEEEEENVDEFTDEEDDEENEEELDDGEELYKDKTKGPMQSSSIPSDFTEKLLTFKNISLADNEIASLIDTIVCTEEPNVSDFETHVIERNVTESLEAVVLAKSSSQPKSTYKAAASLREGKSSSSSKDTSRSHHKSFGKSAHGEEPSHRVDNFGVQKNQEFDTGNNDEQPNDETAPKNECVNARVEKPPTSFDEFMDTPIDLSAFVMNRLNIANLIQELLVGLALNLLKGTCKSLTELEYYFEECSKATTEQLDWHNPKG</sequence>
<accession>A0A699HE01</accession>
<feature type="compositionally biased region" description="Acidic residues" evidence="1">
    <location>
        <begin position="312"/>
        <end position="341"/>
    </location>
</feature>
<feature type="compositionally biased region" description="Basic and acidic residues" evidence="1">
    <location>
        <begin position="455"/>
        <end position="465"/>
    </location>
</feature>
<name>A0A699HE01_TANCI</name>